<dbReference type="WBParaSite" id="nRc.2.0.1.t27860-RA">
    <property type="protein sequence ID" value="nRc.2.0.1.t27860-RA"/>
    <property type="gene ID" value="nRc.2.0.1.g27860"/>
</dbReference>
<sequence>MCEPRAMNMMRIIDYFKKPKSPSNRTHEIRIINLESAESENLDDQIFFHRCRRKIRRQEQKGVFWCVLGSQNL</sequence>
<protein>
    <submittedName>
        <fullName evidence="2">Uncharacterized protein</fullName>
    </submittedName>
</protein>
<dbReference type="Proteomes" id="UP000887565">
    <property type="component" value="Unplaced"/>
</dbReference>
<organism evidence="1 2">
    <name type="scientific">Romanomermis culicivorax</name>
    <name type="common">Nematode worm</name>
    <dbReference type="NCBI Taxonomy" id="13658"/>
    <lineage>
        <taxon>Eukaryota</taxon>
        <taxon>Metazoa</taxon>
        <taxon>Ecdysozoa</taxon>
        <taxon>Nematoda</taxon>
        <taxon>Enoplea</taxon>
        <taxon>Dorylaimia</taxon>
        <taxon>Mermithida</taxon>
        <taxon>Mermithoidea</taxon>
        <taxon>Mermithidae</taxon>
        <taxon>Romanomermis</taxon>
    </lineage>
</organism>
<evidence type="ECO:0000313" key="1">
    <source>
        <dbReference type="Proteomes" id="UP000887565"/>
    </source>
</evidence>
<evidence type="ECO:0000313" key="2">
    <source>
        <dbReference type="WBParaSite" id="nRc.2.0.1.t27860-RA"/>
    </source>
</evidence>
<dbReference type="AlphaFoldDB" id="A0A915JNS9"/>
<keyword evidence="1" id="KW-1185">Reference proteome</keyword>
<name>A0A915JNS9_ROMCU</name>
<proteinExistence type="predicted"/>
<reference evidence="2" key="1">
    <citation type="submission" date="2022-11" db="UniProtKB">
        <authorList>
            <consortium name="WormBaseParasite"/>
        </authorList>
    </citation>
    <scope>IDENTIFICATION</scope>
</reference>
<accession>A0A915JNS9</accession>